<protein>
    <recommendedName>
        <fullName evidence="4">F-box domain-containing protein</fullName>
    </recommendedName>
</protein>
<reference evidence="2 3" key="1">
    <citation type="submission" date="2016-03" db="EMBL/GenBank/DDBJ databases">
        <authorList>
            <person name="Ploux O."/>
        </authorList>
    </citation>
    <scope>NUCLEOTIDE SEQUENCE [LARGE SCALE GENOMIC DNA]</scope>
    <source>
        <strain evidence="2 3">UAMH 11012</strain>
    </source>
</reference>
<proteinExistence type="predicted"/>
<sequence length="473" mass="54808">MSQPELERECEQALWMPPCRPVLPIDDCSRDNNFLMKIPLEIRLEIYKHLLVTPSGNICQRQYSTELGEDPRKQFYALDREFRYPNPIEGSFDLSILRVCWAVRKESLNVFYESNTFYMEPLQDYRWSESTFSNSSIASWLSSKNIQRLALDLFSNGNDLEKQVGDSRRVIDIVAQWSKFQMPKSVSLIISADMLARHLSRQMSSSSALGYECSEFMLKYVEFMKYCSGRLSDVKSRKLVVFTPYRAQDSLRQIQLMTSKYDANRYLEDLHAAFGGEIWLDGTLSRFDGALLKEIPFPLNCRYFDKARAKETQSAVLDRQWKLDRLTKGHENGHAFIQESNEALGITDLESVRIKLELDTLRSILDKVEASTHEVNACFQELDEFLRKPGLTQYEMEEKVQEWVYKVDSKMSDIDAPDLAEWRRKIGPTIAPPDQVKTSSRPDSPREAEERALSRDPTSDFNLHESWRAAISS</sequence>
<dbReference type="PANTHER" id="PTHR42085">
    <property type="entry name" value="F-BOX DOMAIN-CONTAINING PROTEIN"/>
    <property type="match status" value="1"/>
</dbReference>
<gene>
    <name evidence="2" type="ORF">PAC_09981</name>
</gene>
<accession>A0A1L7X4Z9</accession>
<dbReference type="AlphaFoldDB" id="A0A1L7X4Z9"/>
<name>A0A1L7X4Z9_9HELO</name>
<dbReference type="OrthoDB" id="3564398at2759"/>
<evidence type="ECO:0000313" key="3">
    <source>
        <dbReference type="Proteomes" id="UP000184330"/>
    </source>
</evidence>
<feature type="region of interest" description="Disordered" evidence="1">
    <location>
        <begin position="423"/>
        <end position="473"/>
    </location>
</feature>
<feature type="compositionally biased region" description="Basic and acidic residues" evidence="1">
    <location>
        <begin position="443"/>
        <end position="467"/>
    </location>
</feature>
<dbReference type="InterPro" id="IPR038883">
    <property type="entry name" value="AN11006-like"/>
</dbReference>
<dbReference type="Proteomes" id="UP000184330">
    <property type="component" value="Unassembled WGS sequence"/>
</dbReference>
<organism evidence="2 3">
    <name type="scientific">Phialocephala subalpina</name>
    <dbReference type="NCBI Taxonomy" id="576137"/>
    <lineage>
        <taxon>Eukaryota</taxon>
        <taxon>Fungi</taxon>
        <taxon>Dikarya</taxon>
        <taxon>Ascomycota</taxon>
        <taxon>Pezizomycotina</taxon>
        <taxon>Leotiomycetes</taxon>
        <taxon>Helotiales</taxon>
        <taxon>Mollisiaceae</taxon>
        <taxon>Phialocephala</taxon>
        <taxon>Phialocephala fortinii species complex</taxon>
    </lineage>
</organism>
<evidence type="ECO:0000313" key="2">
    <source>
        <dbReference type="EMBL" id="CZR60086.1"/>
    </source>
</evidence>
<keyword evidence="3" id="KW-1185">Reference proteome</keyword>
<dbReference type="EMBL" id="FJOG01000015">
    <property type="protein sequence ID" value="CZR60086.1"/>
    <property type="molecule type" value="Genomic_DNA"/>
</dbReference>
<dbReference type="PANTHER" id="PTHR42085:SF2">
    <property type="entry name" value="F-BOX DOMAIN-CONTAINING PROTEIN"/>
    <property type="match status" value="1"/>
</dbReference>
<evidence type="ECO:0008006" key="4">
    <source>
        <dbReference type="Google" id="ProtNLM"/>
    </source>
</evidence>
<evidence type="ECO:0000256" key="1">
    <source>
        <dbReference type="SAM" id="MobiDB-lite"/>
    </source>
</evidence>